<dbReference type="PANTHER" id="PTHR24322">
    <property type="entry name" value="PKSB"/>
    <property type="match status" value="1"/>
</dbReference>
<reference evidence="2" key="1">
    <citation type="submission" date="2021-03" db="EMBL/GenBank/DDBJ databases">
        <title>Chromosome level genome of the anhydrobiotic midge Polypedilum vanderplanki.</title>
        <authorList>
            <person name="Yoshida Y."/>
            <person name="Kikawada T."/>
            <person name="Gusev O."/>
        </authorList>
    </citation>
    <scope>NUCLEOTIDE SEQUENCE</scope>
    <source>
        <strain evidence="2">NIAS01</strain>
        <tissue evidence="2">Whole body or cell culture</tissue>
    </source>
</reference>
<dbReference type="SUPFAM" id="SSF51735">
    <property type="entry name" value="NAD(P)-binding Rossmann-fold domains"/>
    <property type="match status" value="1"/>
</dbReference>
<dbReference type="PRINTS" id="PR00080">
    <property type="entry name" value="SDRFAMILY"/>
</dbReference>
<dbReference type="Gene3D" id="3.40.50.720">
    <property type="entry name" value="NAD(P)-binding Rossmann-like Domain"/>
    <property type="match status" value="1"/>
</dbReference>
<dbReference type="Proteomes" id="UP001107558">
    <property type="component" value="Chromosome 1"/>
</dbReference>
<dbReference type="GO" id="GO:0016616">
    <property type="term" value="F:oxidoreductase activity, acting on the CH-OH group of donors, NAD or NADP as acceptor"/>
    <property type="evidence" value="ECO:0007669"/>
    <property type="project" value="TreeGrafter"/>
</dbReference>
<dbReference type="InterPro" id="IPR002347">
    <property type="entry name" value="SDR_fam"/>
</dbReference>
<evidence type="ECO:0000313" key="3">
    <source>
        <dbReference type="Proteomes" id="UP001107558"/>
    </source>
</evidence>
<proteinExistence type="inferred from homology"/>
<dbReference type="OrthoDB" id="6251714at2759"/>
<dbReference type="Pfam" id="PF00106">
    <property type="entry name" value="adh_short"/>
    <property type="match status" value="1"/>
</dbReference>
<comment type="similarity">
    <text evidence="1">Belongs to the short-chain dehydrogenases/reductases (SDR) family.</text>
</comment>
<name>A0A9J6CLC9_POLVA</name>
<gene>
    <name evidence="2" type="ORF">PVAND_012372</name>
</gene>
<protein>
    <submittedName>
        <fullName evidence="2">Uncharacterized protein</fullName>
    </submittedName>
</protein>
<dbReference type="PRINTS" id="PR00081">
    <property type="entry name" value="GDHRDH"/>
</dbReference>
<keyword evidence="3" id="KW-1185">Reference proteome</keyword>
<evidence type="ECO:0000256" key="1">
    <source>
        <dbReference type="RuleBase" id="RU000363"/>
    </source>
</evidence>
<dbReference type="AlphaFoldDB" id="A0A9J6CLC9"/>
<accession>A0A9J6CLC9</accession>
<dbReference type="GO" id="GO:0005811">
    <property type="term" value="C:lipid droplet"/>
    <property type="evidence" value="ECO:0007669"/>
    <property type="project" value="TreeGrafter"/>
</dbReference>
<evidence type="ECO:0000313" key="2">
    <source>
        <dbReference type="EMBL" id="KAG5683066.1"/>
    </source>
</evidence>
<dbReference type="EMBL" id="JADBJN010000001">
    <property type="protein sequence ID" value="KAG5683066.1"/>
    <property type="molecule type" value="Genomic_DNA"/>
</dbReference>
<organism evidence="2 3">
    <name type="scientific">Polypedilum vanderplanki</name>
    <name type="common">Sleeping chironomid midge</name>
    <dbReference type="NCBI Taxonomy" id="319348"/>
    <lineage>
        <taxon>Eukaryota</taxon>
        <taxon>Metazoa</taxon>
        <taxon>Ecdysozoa</taxon>
        <taxon>Arthropoda</taxon>
        <taxon>Hexapoda</taxon>
        <taxon>Insecta</taxon>
        <taxon>Pterygota</taxon>
        <taxon>Neoptera</taxon>
        <taxon>Endopterygota</taxon>
        <taxon>Diptera</taxon>
        <taxon>Nematocera</taxon>
        <taxon>Chironomoidea</taxon>
        <taxon>Chironomidae</taxon>
        <taxon>Chironominae</taxon>
        <taxon>Polypedilum</taxon>
        <taxon>Polypedilum</taxon>
    </lineage>
</organism>
<dbReference type="PANTHER" id="PTHR24322:SF748">
    <property type="entry name" value="FI23927P1-RELATED"/>
    <property type="match status" value="1"/>
</dbReference>
<sequence>METKIYEAAVRTEYKTADIFKIIKKCFFDLTVVFFMTMKEIFLNLLKSKILKDIKGQLALVTGGANGIGFEIAKRLAAEGCSIIIFDINQNESFKAMMEIRHKFNVKVKVYKVDVSDFKAIQRAKNEIEFDFPGQSVDILVNNAGILSATSLKEGTFQQIQQIININLASHFWMTKIFLNEMIEKKKGHIVGICSLSAIEPIPKDVAYSASKFGTDGFYRALFDELAADNHDDYIFITCIFPNFTETRKEVTKYLEEIEAPGLSLTPEYVAEKTVDAIKRNKSNVFVPWYGRFFSIVSLLPLKVKKFVKCDLMLKKKNQ</sequence>
<dbReference type="InterPro" id="IPR036291">
    <property type="entry name" value="NAD(P)-bd_dom_sf"/>
</dbReference>
<comment type="caution">
    <text evidence="2">The sequence shown here is derived from an EMBL/GenBank/DDBJ whole genome shotgun (WGS) entry which is preliminary data.</text>
</comment>